<proteinExistence type="inferred from homology"/>
<feature type="region of interest" description="Disordered" evidence="3">
    <location>
        <begin position="205"/>
        <end position="246"/>
    </location>
</feature>
<dbReference type="PROSITE" id="PS51151">
    <property type="entry name" value="NAC_AB"/>
    <property type="match status" value="1"/>
</dbReference>
<accession>A0AAW2QVA0</accession>
<name>A0AAW2QVA0_9LAMI</name>
<evidence type="ECO:0000259" key="4">
    <source>
        <dbReference type="PROSITE" id="PS51151"/>
    </source>
</evidence>
<dbReference type="InterPro" id="IPR002715">
    <property type="entry name" value="Nas_poly-pep-assoc_cplx_dom"/>
</dbReference>
<reference evidence="5" key="1">
    <citation type="submission" date="2020-06" db="EMBL/GenBank/DDBJ databases">
        <authorList>
            <person name="Li T."/>
            <person name="Hu X."/>
            <person name="Zhang T."/>
            <person name="Song X."/>
            <person name="Zhang H."/>
            <person name="Dai N."/>
            <person name="Sheng W."/>
            <person name="Hou X."/>
            <person name="Wei L."/>
        </authorList>
    </citation>
    <scope>NUCLEOTIDE SEQUENCE</scope>
    <source>
        <strain evidence="5">KEN8</strain>
        <tissue evidence="5">Leaf</tissue>
    </source>
</reference>
<evidence type="ECO:0000256" key="3">
    <source>
        <dbReference type="SAM" id="MobiDB-lite"/>
    </source>
</evidence>
<dbReference type="Gene3D" id="2.20.70.30">
    <property type="entry name" value="Nascent polypeptide-associated complex domain"/>
    <property type="match status" value="1"/>
</dbReference>
<dbReference type="EMBL" id="JACGWM010000005">
    <property type="protein sequence ID" value="KAL0371862.1"/>
    <property type="molecule type" value="Genomic_DNA"/>
</dbReference>
<feature type="domain" description="NAC-A/B" evidence="4">
    <location>
        <begin position="112"/>
        <end position="176"/>
    </location>
</feature>
<comment type="similarity">
    <text evidence="1 2">Belongs to the NAC-beta family.</text>
</comment>
<comment type="subunit">
    <text evidence="2">Part of the nascent polypeptide-associated complex (NAC).</text>
</comment>
<organism evidence="5">
    <name type="scientific">Sesamum calycinum</name>
    <dbReference type="NCBI Taxonomy" id="2727403"/>
    <lineage>
        <taxon>Eukaryota</taxon>
        <taxon>Viridiplantae</taxon>
        <taxon>Streptophyta</taxon>
        <taxon>Embryophyta</taxon>
        <taxon>Tracheophyta</taxon>
        <taxon>Spermatophyta</taxon>
        <taxon>Magnoliopsida</taxon>
        <taxon>eudicotyledons</taxon>
        <taxon>Gunneridae</taxon>
        <taxon>Pentapetalae</taxon>
        <taxon>asterids</taxon>
        <taxon>lamiids</taxon>
        <taxon>Lamiales</taxon>
        <taxon>Pedaliaceae</taxon>
        <taxon>Sesamum</taxon>
    </lineage>
</organism>
<dbReference type="CDD" id="cd22055">
    <property type="entry name" value="NAC_BTF3"/>
    <property type="match status" value="1"/>
</dbReference>
<gene>
    <name evidence="5" type="ORF">Scaly_0867800</name>
</gene>
<dbReference type="InterPro" id="IPR039370">
    <property type="entry name" value="BTF3"/>
</dbReference>
<feature type="compositionally biased region" description="Low complexity" evidence="3">
    <location>
        <begin position="205"/>
        <end position="216"/>
    </location>
</feature>
<dbReference type="FunFam" id="2.20.70.30:FF:000001">
    <property type="entry name" value="Transcription factor BTF3 homolog"/>
    <property type="match status" value="1"/>
</dbReference>
<keyword evidence="2" id="KW-0804">Transcription</keyword>
<evidence type="ECO:0000256" key="1">
    <source>
        <dbReference type="ARBA" id="ARBA00005296"/>
    </source>
</evidence>
<dbReference type="Pfam" id="PF01849">
    <property type="entry name" value="NAC"/>
    <property type="match status" value="1"/>
</dbReference>
<sequence length="246" mass="26766">MCGIPRHVLGSCPQRIQPLETRSKRQVAEDNIQGLLLVWVSPSGRLVLSVPTKFAVLQIDTVLPVQHTTILALINFLNGDECGKANEDGRFSPHRRKGTVRRKKKVVHKTTTTDDKRLQSTLKRIGVNVIPAIEEVNIFKEDVVIQFINPKVQASIAANTWVVSGSPQTKKLQDILPQIIHQLGPDNLENLKKLAEQFQKQAPAAGAGAAAGSAVAPENADDDEVPDLVLGETFEAAAEEGNTHTS</sequence>
<evidence type="ECO:0000256" key="2">
    <source>
        <dbReference type="RuleBase" id="RU361272"/>
    </source>
</evidence>
<evidence type="ECO:0000313" key="5">
    <source>
        <dbReference type="EMBL" id="KAL0371862.1"/>
    </source>
</evidence>
<dbReference type="InterPro" id="IPR038187">
    <property type="entry name" value="NAC_A/B_dom_sf"/>
</dbReference>
<protein>
    <recommendedName>
        <fullName evidence="2">Nascent polypeptide-associated complex subunit beta</fullName>
    </recommendedName>
</protein>
<dbReference type="AlphaFoldDB" id="A0AAW2QVA0"/>
<reference evidence="5" key="2">
    <citation type="journal article" date="2024" name="Plant">
        <title>Genomic evolution and insights into agronomic trait innovations of Sesamum species.</title>
        <authorList>
            <person name="Miao H."/>
            <person name="Wang L."/>
            <person name="Qu L."/>
            <person name="Liu H."/>
            <person name="Sun Y."/>
            <person name="Le M."/>
            <person name="Wang Q."/>
            <person name="Wei S."/>
            <person name="Zheng Y."/>
            <person name="Lin W."/>
            <person name="Duan Y."/>
            <person name="Cao H."/>
            <person name="Xiong S."/>
            <person name="Wang X."/>
            <person name="Wei L."/>
            <person name="Li C."/>
            <person name="Ma Q."/>
            <person name="Ju M."/>
            <person name="Zhao R."/>
            <person name="Li G."/>
            <person name="Mu C."/>
            <person name="Tian Q."/>
            <person name="Mei H."/>
            <person name="Zhang T."/>
            <person name="Gao T."/>
            <person name="Zhang H."/>
        </authorList>
    </citation>
    <scope>NUCLEOTIDE SEQUENCE</scope>
    <source>
        <strain evidence="5">KEN8</strain>
    </source>
</reference>
<dbReference type="SMART" id="SM01407">
    <property type="entry name" value="NAC"/>
    <property type="match status" value="1"/>
</dbReference>
<comment type="caution">
    <text evidence="5">The sequence shown here is derived from an EMBL/GenBank/DDBJ whole genome shotgun (WGS) entry which is preliminary data.</text>
</comment>
<dbReference type="PANTHER" id="PTHR10351">
    <property type="entry name" value="TRANSCRIPTION FACTOR BTF3 FAMILY MEMBER"/>
    <property type="match status" value="1"/>
</dbReference>
<keyword evidence="2" id="KW-0805">Transcription regulation</keyword>